<dbReference type="PROSITE" id="PS51782">
    <property type="entry name" value="LYSM"/>
    <property type="match status" value="4"/>
</dbReference>
<feature type="active site" description="Proton donor/acceptor" evidence="6">
    <location>
        <position position="486"/>
    </location>
</feature>
<feature type="domain" description="LysM" evidence="7">
    <location>
        <begin position="121"/>
        <end position="165"/>
    </location>
</feature>
<dbReference type="Pfam" id="PF01476">
    <property type="entry name" value="LysM"/>
    <property type="match status" value="4"/>
</dbReference>
<feature type="domain" description="LysM" evidence="7">
    <location>
        <begin position="253"/>
        <end position="297"/>
    </location>
</feature>
<evidence type="ECO:0000313" key="9">
    <source>
        <dbReference type="EMBL" id="MXY95586.1"/>
    </source>
</evidence>
<dbReference type="CDD" id="cd16913">
    <property type="entry name" value="YkuD_like"/>
    <property type="match status" value="1"/>
</dbReference>
<proteinExistence type="predicted"/>
<feature type="domain" description="LysM" evidence="7">
    <location>
        <begin position="336"/>
        <end position="380"/>
    </location>
</feature>
<keyword evidence="4 6" id="KW-0573">Peptidoglycan synthesis</keyword>
<dbReference type="InterPro" id="IPR038063">
    <property type="entry name" value="Transpep_catalytic_dom"/>
</dbReference>
<protein>
    <submittedName>
        <fullName evidence="9">LysM peptidoglycan-binding domain-containing protein</fullName>
    </submittedName>
</protein>
<evidence type="ECO:0000256" key="6">
    <source>
        <dbReference type="PROSITE-ProRule" id="PRU01373"/>
    </source>
</evidence>
<dbReference type="SUPFAM" id="SSF54106">
    <property type="entry name" value="LysM domain"/>
    <property type="match status" value="4"/>
</dbReference>
<evidence type="ECO:0000256" key="1">
    <source>
        <dbReference type="ARBA" id="ARBA00004752"/>
    </source>
</evidence>
<dbReference type="SMART" id="SM00257">
    <property type="entry name" value="LysM"/>
    <property type="match status" value="4"/>
</dbReference>
<evidence type="ECO:0000256" key="2">
    <source>
        <dbReference type="ARBA" id="ARBA00022679"/>
    </source>
</evidence>
<accession>A0A6B0YWZ4</accession>
<dbReference type="InterPro" id="IPR018392">
    <property type="entry name" value="LysM"/>
</dbReference>
<dbReference type="SUPFAM" id="SSF141523">
    <property type="entry name" value="L,D-transpeptidase catalytic domain-like"/>
    <property type="match status" value="1"/>
</dbReference>
<evidence type="ECO:0000256" key="3">
    <source>
        <dbReference type="ARBA" id="ARBA00022960"/>
    </source>
</evidence>
<feature type="active site" description="Nucleophile" evidence="6">
    <location>
        <position position="502"/>
    </location>
</feature>
<evidence type="ECO:0000259" key="7">
    <source>
        <dbReference type="PROSITE" id="PS51782"/>
    </source>
</evidence>
<dbReference type="EMBL" id="VXRG01000161">
    <property type="protein sequence ID" value="MXY95586.1"/>
    <property type="molecule type" value="Genomic_DNA"/>
</dbReference>
<evidence type="ECO:0000259" key="8">
    <source>
        <dbReference type="PROSITE" id="PS52029"/>
    </source>
</evidence>
<dbReference type="PROSITE" id="PS52029">
    <property type="entry name" value="LD_TPASE"/>
    <property type="match status" value="1"/>
</dbReference>
<dbReference type="Gene3D" id="3.10.350.10">
    <property type="entry name" value="LysM domain"/>
    <property type="match status" value="4"/>
</dbReference>
<feature type="domain" description="L,D-TPase catalytic" evidence="8">
    <location>
        <begin position="407"/>
        <end position="541"/>
    </location>
</feature>
<sequence>MVSQAQEDMRFHSIPCEATRRMPAPSSSEIFDLFVIVSMSYDVKEGTELRKSPSYFVVGKLAAWFCHRAQAAKSESFLCMQSQEVRWKMRRLFKPLVQGTLALMLAGTATLSSISGAAANEVHVVQPGETLSEIANYYGTTVADLRRLNSLHDANFVWYGQRLLVDGGGSAIGGTLASEGYQFYRVRAGDSLSNLAQRHGLSVSKLAQINGMSPLRWLYSGQVLRLPGSPAPVSQFGAGTLASAGVRAPEDAQRYTVRPGDTLTRLAKRHGISLTRLMSMNGLSSARWLYVGQVLFVPVKLEAAEVEPVQRSVPLAPAMQPVPPVAALQPGLGFGAIHTVRNGELLKDIAGHYGVNHAAIARLNNLTNRSILEEGQALRIPTESALELLEGMEQRLDQARYPTSSERWIEVDLSEQMAIAYEGTRPVRAFVVSTGVGNTPTVQGTFRIWAKIAMQDMRGGSHAAGTYYHLRDVKNVQYFHRSYGFHGTYWHDNFGTPMSRGCINMTNEDAKWLFDWASPTVYNDDWLFSNNTNPGTLVMVHE</sequence>
<comment type="pathway">
    <text evidence="1 6">Cell wall biogenesis; peptidoglycan biosynthesis.</text>
</comment>
<evidence type="ECO:0000256" key="5">
    <source>
        <dbReference type="ARBA" id="ARBA00023316"/>
    </source>
</evidence>
<name>A0A6B0YWZ4_9CHLR</name>
<feature type="domain" description="LysM" evidence="7">
    <location>
        <begin position="182"/>
        <end position="226"/>
    </location>
</feature>
<dbReference type="GO" id="GO:0009252">
    <property type="term" value="P:peptidoglycan biosynthetic process"/>
    <property type="evidence" value="ECO:0007669"/>
    <property type="project" value="UniProtKB-UniPathway"/>
</dbReference>
<keyword evidence="5 6" id="KW-0961">Cell wall biogenesis/degradation</keyword>
<dbReference type="UniPathway" id="UPA00219"/>
<dbReference type="Gene3D" id="2.40.440.10">
    <property type="entry name" value="L,D-transpeptidase catalytic domain-like"/>
    <property type="match status" value="1"/>
</dbReference>
<comment type="caution">
    <text evidence="9">The sequence shown here is derived from an EMBL/GenBank/DDBJ whole genome shotgun (WGS) entry which is preliminary data.</text>
</comment>
<dbReference type="GO" id="GO:0016740">
    <property type="term" value="F:transferase activity"/>
    <property type="evidence" value="ECO:0007669"/>
    <property type="project" value="UniProtKB-KW"/>
</dbReference>
<dbReference type="CDD" id="cd00118">
    <property type="entry name" value="LysM"/>
    <property type="match status" value="4"/>
</dbReference>
<dbReference type="InterPro" id="IPR036779">
    <property type="entry name" value="LysM_dom_sf"/>
</dbReference>
<dbReference type="InterPro" id="IPR005490">
    <property type="entry name" value="LD_TPept_cat_dom"/>
</dbReference>
<keyword evidence="2" id="KW-0808">Transferase</keyword>
<dbReference type="AlphaFoldDB" id="A0A6B0YWZ4"/>
<dbReference type="GO" id="GO:0008360">
    <property type="term" value="P:regulation of cell shape"/>
    <property type="evidence" value="ECO:0007669"/>
    <property type="project" value="UniProtKB-UniRule"/>
</dbReference>
<organism evidence="9">
    <name type="scientific">Caldilineaceae bacterium SB0664_bin_27</name>
    <dbReference type="NCBI Taxonomy" id="2605260"/>
    <lineage>
        <taxon>Bacteria</taxon>
        <taxon>Bacillati</taxon>
        <taxon>Chloroflexota</taxon>
        <taxon>Caldilineae</taxon>
        <taxon>Caldilineales</taxon>
        <taxon>Caldilineaceae</taxon>
    </lineage>
</organism>
<dbReference type="PANTHER" id="PTHR33734:SF22">
    <property type="entry name" value="MEMBRANE-BOUND LYTIC MUREIN TRANSGLYCOSYLASE D"/>
    <property type="match status" value="1"/>
</dbReference>
<dbReference type="Pfam" id="PF03734">
    <property type="entry name" value="YkuD"/>
    <property type="match status" value="1"/>
</dbReference>
<evidence type="ECO:0000256" key="4">
    <source>
        <dbReference type="ARBA" id="ARBA00022984"/>
    </source>
</evidence>
<reference evidence="9" key="1">
    <citation type="submission" date="2019-09" db="EMBL/GenBank/DDBJ databases">
        <title>Characterisation of the sponge microbiome using genome-centric metagenomics.</title>
        <authorList>
            <person name="Engelberts J.P."/>
            <person name="Robbins S.J."/>
            <person name="De Goeij J.M."/>
            <person name="Aranda M."/>
            <person name="Bell S.C."/>
            <person name="Webster N.S."/>
        </authorList>
    </citation>
    <scope>NUCLEOTIDE SEQUENCE</scope>
    <source>
        <strain evidence="9">SB0664_bin_27</strain>
    </source>
</reference>
<gene>
    <name evidence="9" type="ORF">F4Y42_19285</name>
</gene>
<dbReference type="PANTHER" id="PTHR33734">
    <property type="entry name" value="LYSM DOMAIN-CONTAINING GPI-ANCHORED PROTEIN 2"/>
    <property type="match status" value="1"/>
</dbReference>
<keyword evidence="3 6" id="KW-0133">Cell shape</keyword>
<dbReference type="GO" id="GO:0071555">
    <property type="term" value="P:cell wall organization"/>
    <property type="evidence" value="ECO:0007669"/>
    <property type="project" value="UniProtKB-UniRule"/>
</dbReference>